<evidence type="ECO:0000313" key="1">
    <source>
        <dbReference type="EMBL" id="MBA0087342.1"/>
    </source>
</evidence>
<protein>
    <submittedName>
        <fullName evidence="1">Uncharacterized protein</fullName>
    </submittedName>
</protein>
<name>A0A7V8NTZ6_9BACT</name>
<organism evidence="1 2">
    <name type="scientific">Candidatus Acidiferrum panamense</name>
    <dbReference type="NCBI Taxonomy" id="2741543"/>
    <lineage>
        <taxon>Bacteria</taxon>
        <taxon>Pseudomonadati</taxon>
        <taxon>Acidobacteriota</taxon>
        <taxon>Terriglobia</taxon>
        <taxon>Candidatus Acidiferrales</taxon>
        <taxon>Candidatus Acidiferrum</taxon>
    </lineage>
</organism>
<reference evidence="1" key="1">
    <citation type="submission" date="2020-06" db="EMBL/GenBank/DDBJ databases">
        <title>Legume-microbial interactions unlock mineral nutrients during tropical forest succession.</title>
        <authorList>
            <person name="Epihov D.Z."/>
        </authorList>
    </citation>
    <scope>NUCLEOTIDE SEQUENCE [LARGE SCALE GENOMIC DNA]</scope>
    <source>
        <strain evidence="1">Pan2503</strain>
    </source>
</reference>
<proteinExistence type="predicted"/>
<keyword evidence="2" id="KW-1185">Reference proteome</keyword>
<evidence type="ECO:0000313" key="2">
    <source>
        <dbReference type="Proteomes" id="UP000567293"/>
    </source>
</evidence>
<accession>A0A7V8NTZ6</accession>
<comment type="caution">
    <text evidence="1">The sequence shown here is derived from an EMBL/GenBank/DDBJ whole genome shotgun (WGS) entry which is preliminary data.</text>
</comment>
<sequence length="85" mass="9549">MTEKFLADNEELLIFLGRTLGMAALETAGAADFDVRSALDALIRTYVTLQSGVYYETRPDNALAKRLYDAVQEGVAEFRRSEQDR</sequence>
<feature type="non-terminal residue" evidence="1">
    <location>
        <position position="85"/>
    </location>
</feature>
<gene>
    <name evidence="1" type="ORF">HRJ53_20350</name>
</gene>
<dbReference type="Proteomes" id="UP000567293">
    <property type="component" value="Unassembled WGS sequence"/>
</dbReference>
<dbReference type="EMBL" id="JACDQQ010001959">
    <property type="protein sequence ID" value="MBA0087342.1"/>
    <property type="molecule type" value="Genomic_DNA"/>
</dbReference>
<dbReference type="AlphaFoldDB" id="A0A7V8NTZ6"/>